<accession>A0A9N7UH35</accession>
<dbReference type="Proteomes" id="UP001153269">
    <property type="component" value="Unassembled WGS sequence"/>
</dbReference>
<dbReference type="AlphaFoldDB" id="A0A9N7UH35"/>
<evidence type="ECO:0000313" key="2">
    <source>
        <dbReference type="EMBL" id="CAB1429958.1"/>
    </source>
</evidence>
<protein>
    <submittedName>
        <fullName evidence="2">Uncharacterized protein</fullName>
    </submittedName>
</protein>
<organism evidence="2 3">
    <name type="scientific">Pleuronectes platessa</name>
    <name type="common">European plaice</name>
    <dbReference type="NCBI Taxonomy" id="8262"/>
    <lineage>
        <taxon>Eukaryota</taxon>
        <taxon>Metazoa</taxon>
        <taxon>Chordata</taxon>
        <taxon>Craniata</taxon>
        <taxon>Vertebrata</taxon>
        <taxon>Euteleostomi</taxon>
        <taxon>Actinopterygii</taxon>
        <taxon>Neopterygii</taxon>
        <taxon>Teleostei</taxon>
        <taxon>Neoteleostei</taxon>
        <taxon>Acanthomorphata</taxon>
        <taxon>Carangaria</taxon>
        <taxon>Pleuronectiformes</taxon>
        <taxon>Pleuronectoidei</taxon>
        <taxon>Pleuronectidae</taxon>
        <taxon>Pleuronectes</taxon>
    </lineage>
</organism>
<evidence type="ECO:0000313" key="3">
    <source>
        <dbReference type="Proteomes" id="UP001153269"/>
    </source>
</evidence>
<sequence length="103" mass="10822">MAWLLTAGDNPRGATAWRYWCGEVPLSAERSDRANSSLTAAHGHSCGRSSKGHPVLTVQPSMNTVPAISPLGGGCRVLVTVRGKAKIAVAKGTSARLCLRCQH</sequence>
<keyword evidence="3" id="KW-1185">Reference proteome</keyword>
<dbReference type="EMBL" id="CADEAL010001191">
    <property type="protein sequence ID" value="CAB1429958.1"/>
    <property type="molecule type" value="Genomic_DNA"/>
</dbReference>
<gene>
    <name evidence="2" type="ORF">PLEPLA_LOCUS17938</name>
</gene>
<proteinExistence type="predicted"/>
<name>A0A9N7UH35_PLEPL</name>
<reference evidence="2" key="1">
    <citation type="submission" date="2020-03" db="EMBL/GenBank/DDBJ databases">
        <authorList>
            <person name="Weist P."/>
        </authorList>
    </citation>
    <scope>NUCLEOTIDE SEQUENCE</scope>
</reference>
<comment type="caution">
    <text evidence="2">The sequence shown here is derived from an EMBL/GenBank/DDBJ whole genome shotgun (WGS) entry which is preliminary data.</text>
</comment>
<feature type="region of interest" description="Disordered" evidence="1">
    <location>
        <begin position="32"/>
        <end position="52"/>
    </location>
</feature>
<evidence type="ECO:0000256" key="1">
    <source>
        <dbReference type="SAM" id="MobiDB-lite"/>
    </source>
</evidence>